<dbReference type="InterPro" id="IPR033661">
    <property type="entry name" value="PSD_type1_euk"/>
</dbReference>
<comment type="subunit">
    <text evidence="13">Heterodimer of a large membrane-associated beta subunit and a small pyruvoyl-containing alpha subunit.</text>
</comment>
<comment type="function">
    <text evidence="12">Catalyzes the formation of phosphatidylethanolamine (PtdEtn) from phosphatidylserine (PtdSer). Plays a central role in phospholipid metabolism and in the interorganelle trafficking of phosphatidylserine. May be involved in lipid droplet biogenesis at the endoplasmic reticulum membrane.</text>
</comment>
<evidence type="ECO:0000256" key="7">
    <source>
        <dbReference type="ARBA" id="ARBA00023136"/>
    </source>
</evidence>
<keyword evidence="13" id="KW-0865">Zymogen</keyword>
<evidence type="ECO:0000313" key="15">
    <source>
        <dbReference type="Proteomes" id="UP001152798"/>
    </source>
</evidence>
<keyword evidence="3 13" id="KW-0812">Transmembrane</keyword>
<protein>
    <recommendedName>
        <fullName evidence="13">Phosphatidylserine decarboxylase proenzyme, mitochondrial</fullName>
        <ecNumber evidence="13">4.1.1.65</ecNumber>
    </recommendedName>
    <component>
        <recommendedName>
            <fullName evidence="13">Phosphatidylserine decarboxylase beta chain</fullName>
        </recommendedName>
    </component>
    <component>
        <recommendedName>
            <fullName evidence="13">Phosphatidylserine decarboxylase alpha chain</fullName>
        </recommendedName>
    </component>
</protein>
<feature type="topological domain" description="Mitochondrial intermembrane" evidence="13">
    <location>
        <begin position="57"/>
        <end position="380"/>
    </location>
</feature>
<keyword evidence="15" id="KW-1185">Reference proteome</keyword>
<keyword evidence="2 13" id="KW-0444">Lipid biosynthesis</keyword>
<dbReference type="InterPro" id="IPR033177">
    <property type="entry name" value="PSD-B"/>
</dbReference>
<dbReference type="PANTHER" id="PTHR10067">
    <property type="entry name" value="PHOSPHATIDYLSERINE DECARBOXYLASE"/>
    <property type="match status" value="1"/>
</dbReference>
<evidence type="ECO:0000256" key="4">
    <source>
        <dbReference type="ARBA" id="ARBA00022793"/>
    </source>
</evidence>
<comment type="PTM">
    <text evidence="13">Is synthesized initially as an inactive proenzyme. Formation of the active enzyme involves a self-maturation process in which the active site pyruvoyl group is generated from an internal serine residue via an autocatalytic post-translational modification. Two non-identical subunits are generated from the proenzyme in this reaction, and the pyruvate is formed at the N-terminus of the alpha chain, which is derived from the carboxyl end of the proenzyme. The autoendoproteolytic cleavage occurs by a canonical serine protease mechanism, in which the side chain hydroxyl group of the serine supplies its oxygen atom to form the C-terminus of the beta chain, while the remainder of the serine residue undergoes an oxidative deamination to produce ammonia and the pyruvoyl prosthetic group on the alpha chain. During this reaction, the Ser that is part of the protease active site of the proenzyme becomes the pyruvoyl prosthetic group, which constitutes an essential element of the active site of the mature decarboxylase.</text>
</comment>
<comment type="similarity">
    <text evidence="13">Belongs to the phosphatidylserine decarboxylase family. PSD-B subfamily. Eukaryotic type I sub-subfamily.</text>
</comment>
<dbReference type="InterPro" id="IPR003817">
    <property type="entry name" value="PS_Dcarbxylase"/>
</dbReference>
<keyword evidence="7 13" id="KW-0472">Membrane</keyword>
<proteinExistence type="inferred from homology"/>
<comment type="pathway">
    <text evidence="1">Lipid metabolism.</text>
</comment>
<comment type="pathway">
    <text evidence="13">Phospholipid metabolism; phosphatidylethanolamine biosynthesis; phosphatidylethanolamine from CDP-diacylglycerol: step 2/2.</text>
</comment>
<dbReference type="PANTHER" id="PTHR10067:SF6">
    <property type="entry name" value="PHOSPHATIDYLSERINE DECARBOXYLASE PROENZYME, MITOCHONDRIAL"/>
    <property type="match status" value="1"/>
</dbReference>
<keyword evidence="9 13" id="KW-0456">Lyase</keyword>
<dbReference type="GO" id="GO:0005743">
    <property type="term" value="C:mitochondrial inner membrane"/>
    <property type="evidence" value="ECO:0007669"/>
    <property type="project" value="UniProtKB-SubCell"/>
</dbReference>
<dbReference type="GO" id="GO:0004609">
    <property type="term" value="F:phosphatidylserine decarboxylase activity"/>
    <property type="evidence" value="ECO:0007669"/>
    <property type="project" value="UniProtKB-UniRule"/>
</dbReference>
<dbReference type="AlphaFoldDB" id="A0A9P0ML26"/>
<evidence type="ECO:0000256" key="1">
    <source>
        <dbReference type="ARBA" id="ARBA00005189"/>
    </source>
</evidence>
<evidence type="ECO:0000256" key="12">
    <source>
        <dbReference type="ARBA" id="ARBA00045136"/>
    </source>
</evidence>
<feature type="chain" id="PRO_5040551592" description="Phosphatidylserine decarboxylase alpha chain" evidence="13">
    <location>
        <begin position="350"/>
        <end position="380"/>
    </location>
</feature>
<dbReference type="HAMAP" id="MF_03208">
    <property type="entry name" value="PS_decarb_PSD_B_type1_euk"/>
    <property type="match status" value="1"/>
</dbReference>
<accession>A0A9P0ML26</accession>
<dbReference type="OrthoDB" id="4330at2759"/>
<comment type="catalytic activity">
    <reaction evidence="13">
        <text>a 1,2-diacyl-sn-glycero-3-phospho-L-serine + H(+) = a 1,2-diacyl-sn-glycero-3-phosphoethanolamine + CO2</text>
        <dbReference type="Rhea" id="RHEA:20828"/>
        <dbReference type="ChEBI" id="CHEBI:15378"/>
        <dbReference type="ChEBI" id="CHEBI:16526"/>
        <dbReference type="ChEBI" id="CHEBI:57262"/>
        <dbReference type="ChEBI" id="CHEBI:64612"/>
        <dbReference type="EC" id="4.1.1.65"/>
    </reaction>
</comment>
<feature type="active site" description="Schiff-base intermediate with substrate; via pyruvic acid; for decarboxylase activity" evidence="13">
    <location>
        <position position="350"/>
    </location>
</feature>
<keyword evidence="10 13" id="KW-1208">Phospholipid metabolism</keyword>
<comment type="cofactor">
    <cofactor evidence="13">
        <name>pyruvate</name>
        <dbReference type="ChEBI" id="CHEBI:15361"/>
    </cofactor>
    <text evidence="13">Binds 1 pyruvoyl group covalently per subunit.</text>
</comment>
<keyword evidence="6 13" id="KW-0443">Lipid metabolism</keyword>
<keyword evidence="13" id="KW-0496">Mitochondrion</keyword>
<dbReference type="NCBIfam" id="TIGR00163">
    <property type="entry name" value="PS_decarb"/>
    <property type="match status" value="1"/>
</dbReference>
<comment type="subcellular location">
    <molecule>Phosphatidylserine decarboxylase alpha chain</molecule>
    <subcellularLocation>
        <location evidence="13">Mitochondrion inner membrane</location>
        <topology evidence="13">Peripheral membrane protein</topology>
        <orientation evidence="13">Intermembrane side</orientation>
    </subcellularLocation>
    <text evidence="13">Anchored to the mitochondrial inner membrane through its interaction with the integral membrane beta chain.</text>
</comment>
<evidence type="ECO:0000256" key="6">
    <source>
        <dbReference type="ARBA" id="ARBA00023098"/>
    </source>
</evidence>
<dbReference type="EC" id="4.1.1.65" evidence="13"/>
<dbReference type="GO" id="GO:0016540">
    <property type="term" value="P:protein autoprocessing"/>
    <property type="evidence" value="ECO:0007669"/>
    <property type="project" value="UniProtKB-UniRule"/>
</dbReference>
<sequence>MLLNTAIRSRPFRENFRYRSSFSGYKPGLLKRVWDSWVPIPAGVGLSLIAYLQWRRLEREKNKGVRAAAHWEVNCYKALPLRTFSRAFGSVSETKIPIKLRPFIYGSYAKVFGVNLSEISEPVDNYSSLCEFFTRRLKAGVRPVDQHKAVVSPADGTVMNAGKVNSFQVEQVKGITYSLKAFLGDISWKDNEKQIVRDINCNEVVYAKETKTPDNWIAYKKSLLHDPIKNDLYQCVIYLAPGDYHRFHSPADWHVSFRRHFQGELLSVNPSVAQWIPGLFVLNERALYVGTWQYGYFSMTAVGATNVGSIRVYDDKSLHTNMKRCDNKADANLDLNWKKGDEIGEFRLGSTIVLLFEAPKDFQVQISPMQRVQVGKGITV</sequence>
<dbReference type="Proteomes" id="UP001152798">
    <property type="component" value="Chromosome 3"/>
</dbReference>
<comment type="subcellular location">
    <molecule>Phosphatidylserine decarboxylase beta chain</molecule>
    <subcellularLocation>
        <location evidence="13">Mitochondrion inner membrane</location>
        <topology evidence="13">Single-pass membrane protein</topology>
        <orientation evidence="13">Intermembrane side</orientation>
    </subcellularLocation>
</comment>
<keyword evidence="5 13" id="KW-1133">Transmembrane helix</keyword>
<evidence type="ECO:0000256" key="10">
    <source>
        <dbReference type="ARBA" id="ARBA00023264"/>
    </source>
</evidence>
<gene>
    <name evidence="14" type="ORF">NEZAVI_LOCUS5892</name>
</gene>
<keyword evidence="13" id="KW-0999">Mitochondrion inner membrane</keyword>
<feature type="active site" description="Charge relay system; for autoendoproteolytic cleavage activity" evidence="13">
    <location>
        <position position="350"/>
    </location>
</feature>
<feature type="active site" description="Charge relay system; for autoendoproteolytic cleavage activity" evidence="13">
    <location>
        <position position="155"/>
    </location>
</feature>
<evidence type="ECO:0000256" key="13">
    <source>
        <dbReference type="HAMAP-Rule" id="MF_03208"/>
    </source>
</evidence>
<keyword evidence="11 13" id="KW-0670">Pyruvate</keyword>
<keyword evidence="4 13" id="KW-0210">Decarboxylase</keyword>
<dbReference type="EMBL" id="OV725079">
    <property type="protein sequence ID" value="CAH1395651.1"/>
    <property type="molecule type" value="Genomic_DNA"/>
</dbReference>
<feature type="topological domain" description="Mitochondrial matrix" evidence="13">
    <location>
        <begin position="1"/>
        <end position="37"/>
    </location>
</feature>
<evidence type="ECO:0000256" key="2">
    <source>
        <dbReference type="ARBA" id="ARBA00022516"/>
    </source>
</evidence>
<feature type="site" description="Cleavage (non-hydrolytic); by autocatalysis" evidence="13">
    <location>
        <begin position="349"/>
        <end position="350"/>
    </location>
</feature>
<evidence type="ECO:0000313" key="14">
    <source>
        <dbReference type="EMBL" id="CAH1395651.1"/>
    </source>
</evidence>
<dbReference type="GO" id="GO:0006646">
    <property type="term" value="P:phosphatidylethanolamine biosynthetic process"/>
    <property type="evidence" value="ECO:0007669"/>
    <property type="project" value="UniProtKB-UniRule"/>
</dbReference>
<evidence type="ECO:0000256" key="9">
    <source>
        <dbReference type="ARBA" id="ARBA00023239"/>
    </source>
</evidence>
<reference evidence="14" key="1">
    <citation type="submission" date="2022-01" db="EMBL/GenBank/DDBJ databases">
        <authorList>
            <person name="King R."/>
        </authorList>
    </citation>
    <scope>NUCLEOTIDE SEQUENCE</scope>
</reference>
<dbReference type="Pfam" id="PF02666">
    <property type="entry name" value="PS_Dcarbxylase"/>
    <property type="match status" value="1"/>
</dbReference>
<evidence type="ECO:0000256" key="11">
    <source>
        <dbReference type="ARBA" id="ARBA00023317"/>
    </source>
</evidence>
<evidence type="ECO:0000256" key="5">
    <source>
        <dbReference type="ARBA" id="ARBA00022989"/>
    </source>
</evidence>
<feature type="modified residue" description="Pyruvic acid (Ser); by autocatalysis" evidence="13">
    <location>
        <position position="350"/>
    </location>
</feature>
<keyword evidence="8 13" id="KW-0594">Phospholipid biosynthesis</keyword>
<organism evidence="14 15">
    <name type="scientific">Nezara viridula</name>
    <name type="common">Southern green stink bug</name>
    <name type="synonym">Cimex viridulus</name>
    <dbReference type="NCBI Taxonomy" id="85310"/>
    <lineage>
        <taxon>Eukaryota</taxon>
        <taxon>Metazoa</taxon>
        <taxon>Ecdysozoa</taxon>
        <taxon>Arthropoda</taxon>
        <taxon>Hexapoda</taxon>
        <taxon>Insecta</taxon>
        <taxon>Pterygota</taxon>
        <taxon>Neoptera</taxon>
        <taxon>Paraneoptera</taxon>
        <taxon>Hemiptera</taxon>
        <taxon>Heteroptera</taxon>
        <taxon>Panheteroptera</taxon>
        <taxon>Pentatomomorpha</taxon>
        <taxon>Pentatomoidea</taxon>
        <taxon>Pentatomidae</taxon>
        <taxon>Pentatominae</taxon>
        <taxon>Nezara</taxon>
    </lineage>
</organism>
<feature type="chain" id="PRO_5040551593" description="Phosphatidylserine decarboxylase beta chain" evidence="13">
    <location>
        <begin position="1"/>
        <end position="349"/>
    </location>
</feature>
<feature type="active site" description="Charge relay system; for autoendoproteolytic cleavage activity" evidence="13">
    <location>
        <position position="248"/>
    </location>
</feature>
<evidence type="ECO:0000256" key="8">
    <source>
        <dbReference type="ARBA" id="ARBA00023209"/>
    </source>
</evidence>
<evidence type="ECO:0000256" key="3">
    <source>
        <dbReference type="ARBA" id="ARBA00022692"/>
    </source>
</evidence>
<name>A0A9P0ML26_NEZVI</name>